<feature type="domain" description="Helix-hairpin-helix DNA-binding motif class 1" evidence="3">
    <location>
        <begin position="92"/>
        <end position="111"/>
    </location>
</feature>
<dbReference type="InterPro" id="IPR002054">
    <property type="entry name" value="DNA-dir_DNA_pol_X"/>
</dbReference>
<dbReference type="SUPFAM" id="SSF89550">
    <property type="entry name" value="PHP domain-like"/>
    <property type="match status" value="1"/>
</dbReference>
<dbReference type="Pfam" id="PF02811">
    <property type="entry name" value="PHP"/>
    <property type="match status" value="1"/>
</dbReference>
<dbReference type="InterPro" id="IPR022311">
    <property type="entry name" value="PolX-like"/>
</dbReference>
<dbReference type="Gene3D" id="1.10.150.110">
    <property type="entry name" value="DNA polymerase beta, N-terminal domain-like"/>
    <property type="match status" value="1"/>
</dbReference>
<accession>A0A0W8FXP3</accession>
<dbReference type="SMART" id="SM00481">
    <property type="entry name" value="POLIIIAc"/>
    <property type="match status" value="1"/>
</dbReference>
<dbReference type="Pfam" id="PF14716">
    <property type="entry name" value="HHH_8"/>
    <property type="match status" value="1"/>
</dbReference>
<dbReference type="InterPro" id="IPR043519">
    <property type="entry name" value="NT_sf"/>
</dbReference>
<dbReference type="EMBL" id="LNQE01000634">
    <property type="protein sequence ID" value="KUG25645.1"/>
    <property type="molecule type" value="Genomic_DNA"/>
</dbReference>
<dbReference type="GO" id="GO:0003887">
    <property type="term" value="F:DNA-directed DNA polymerase activity"/>
    <property type="evidence" value="ECO:0007669"/>
    <property type="project" value="InterPro"/>
</dbReference>
<feature type="domain" description="Helix-hairpin-helix DNA-binding motif class 1" evidence="3">
    <location>
        <begin position="127"/>
        <end position="146"/>
    </location>
</feature>
<dbReference type="InterPro" id="IPR010996">
    <property type="entry name" value="HHH_MUS81"/>
</dbReference>
<proteinExistence type="predicted"/>
<dbReference type="SUPFAM" id="SSF81301">
    <property type="entry name" value="Nucleotidyltransferase"/>
    <property type="match status" value="1"/>
</dbReference>
<dbReference type="PANTHER" id="PTHR36928:SF1">
    <property type="entry name" value="PHOSPHATASE YCDX-RELATED"/>
    <property type="match status" value="1"/>
</dbReference>
<evidence type="ECO:0000256" key="2">
    <source>
        <dbReference type="ARBA" id="ARBA00022705"/>
    </source>
</evidence>
<dbReference type="Pfam" id="PF14520">
    <property type="entry name" value="HHH_5"/>
    <property type="match status" value="1"/>
</dbReference>
<feature type="domain" description="DNA-directed DNA polymerase X" evidence="5">
    <location>
        <begin position="2"/>
        <end position="298"/>
    </location>
</feature>
<dbReference type="Gene3D" id="1.10.150.20">
    <property type="entry name" value="5' to 3' exonuclease, C-terminal subdomain"/>
    <property type="match status" value="1"/>
</dbReference>
<evidence type="ECO:0000313" key="6">
    <source>
        <dbReference type="EMBL" id="KUG25645.1"/>
    </source>
</evidence>
<keyword evidence="1" id="KW-0237">DNA synthesis</keyword>
<organism evidence="6">
    <name type="scientific">hydrocarbon metagenome</name>
    <dbReference type="NCBI Taxonomy" id="938273"/>
    <lineage>
        <taxon>unclassified sequences</taxon>
        <taxon>metagenomes</taxon>
        <taxon>ecological metagenomes</taxon>
    </lineage>
</organism>
<name>A0A0W8FXP3_9ZZZZ</name>
<dbReference type="Gene3D" id="3.20.20.140">
    <property type="entry name" value="Metal-dependent hydrolases"/>
    <property type="match status" value="1"/>
</dbReference>
<dbReference type="GO" id="GO:0008270">
    <property type="term" value="F:zinc ion binding"/>
    <property type="evidence" value="ECO:0007669"/>
    <property type="project" value="TreeGrafter"/>
</dbReference>
<dbReference type="NCBIfam" id="NF006375">
    <property type="entry name" value="PRK08609.1"/>
    <property type="match status" value="1"/>
</dbReference>
<dbReference type="InterPro" id="IPR050243">
    <property type="entry name" value="PHP_phosphatase"/>
</dbReference>
<evidence type="ECO:0000256" key="1">
    <source>
        <dbReference type="ARBA" id="ARBA00022634"/>
    </source>
</evidence>
<dbReference type="GO" id="GO:0003677">
    <property type="term" value="F:DNA binding"/>
    <property type="evidence" value="ECO:0007669"/>
    <property type="project" value="InterPro"/>
</dbReference>
<dbReference type="SUPFAM" id="SSF47802">
    <property type="entry name" value="DNA polymerase beta, N-terminal domain-like"/>
    <property type="match status" value="1"/>
</dbReference>
<dbReference type="InterPro" id="IPR003141">
    <property type="entry name" value="Pol/His_phosphatase_N"/>
</dbReference>
<reference evidence="6" key="1">
    <citation type="journal article" date="2015" name="Proc. Natl. Acad. Sci. U.S.A.">
        <title>Networks of energetic and metabolic interactions define dynamics in microbial communities.</title>
        <authorList>
            <person name="Embree M."/>
            <person name="Liu J.K."/>
            <person name="Al-Bassam M.M."/>
            <person name="Zengler K."/>
        </authorList>
    </citation>
    <scope>NUCLEOTIDE SEQUENCE</scope>
</reference>
<keyword evidence="2" id="KW-0235">DNA replication</keyword>
<comment type="caution">
    <text evidence="6">The sequence shown here is derived from an EMBL/GenBank/DDBJ whole genome shotgun (WGS) entry which is preliminary data.</text>
</comment>
<evidence type="ECO:0000259" key="4">
    <source>
        <dbReference type="SMART" id="SM00481"/>
    </source>
</evidence>
<dbReference type="PIRSF" id="PIRSF005047">
    <property type="entry name" value="UCP005047_YshC"/>
    <property type="match status" value="1"/>
</dbReference>
<dbReference type="SMART" id="SM00278">
    <property type="entry name" value="HhH1"/>
    <property type="match status" value="3"/>
</dbReference>
<feature type="domain" description="Polymerase/histidinol phosphatase N-terminal" evidence="4">
    <location>
        <begin position="321"/>
        <end position="399"/>
    </location>
</feature>
<evidence type="ECO:0000259" key="3">
    <source>
        <dbReference type="SMART" id="SM00278"/>
    </source>
</evidence>
<dbReference type="InterPro" id="IPR047967">
    <property type="entry name" value="PolX_PHP"/>
</dbReference>
<feature type="domain" description="Helix-hairpin-helix DNA-binding motif class 1" evidence="3">
    <location>
        <begin position="52"/>
        <end position="71"/>
    </location>
</feature>
<dbReference type="InterPro" id="IPR004013">
    <property type="entry name" value="PHP_dom"/>
</dbReference>
<gene>
    <name evidence="6" type="ORF">ASZ90_004530</name>
</gene>
<dbReference type="GO" id="GO:0042578">
    <property type="term" value="F:phosphoric ester hydrolase activity"/>
    <property type="evidence" value="ECO:0007669"/>
    <property type="project" value="TreeGrafter"/>
</dbReference>
<dbReference type="Gene3D" id="3.30.460.10">
    <property type="entry name" value="Beta Polymerase, domain 2"/>
    <property type="match status" value="1"/>
</dbReference>
<dbReference type="InterPro" id="IPR016195">
    <property type="entry name" value="Pol/histidinol_Pase-like"/>
</dbReference>
<dbReference type="CDD" id="cd07436">
    <property type="entry name" value="PHP_PolX"/>
    <property type="match status" value="1"/>
</dbReference>
<dbReference type="InterPro" id="IPR027421">
    <property type="entry name" value="DNA_pol_lamdba_lyase_dom_sf"/>
</dbReference>
<dbReference type="SMART" id="SM00483">
    <property type="entry name" value="POLXc"/>
    <property type="match status" value="1"/>
</dbReference>
<dbReference type="GO" id="GO:0006281">
    <property type="term" value="P:DNA repair"/>
    <property type="evidence" value="ECO:0007669"/>
    <property type="project" value="InterPro"/>
</dbReference>
<evidence type="ECO:0000259" key="5">
    <source>
        <dbReference type="SMART" id="SM00483"/>
    </source>
</evidence>
<dbReference type="GO" id="GO:0005829">
    <property type="term" value="C:cytosol"/>
    <property type="evidence" value="ECO:0007669"/>
    <property type="project" value="TreeGrafter"/>
</dbReference>
<dbReference type="AlphaFoldDB" id="A0A0W8FXP3"/>
<dbReference type="PANTHER" id="PTHR36928">
    <property type="entry name" value="PHOSPHATASE YCDX-RELATED"/>
    <property type="match status" value="1"/>
</dbReference>
<dbReference type="FunFam" id="3.20.20.140:FF:000047">
    <property type="entry name" value="PHP domain-containing protein"/>
    <property type="match status" value="1"/>
</dbReference>
<protein>
    <submittedName>
        <fullName evidence="6">Dna polymerase x family</fullName>
    </submittedName>
</protein>
<dbReference type="InterPro" id="IPR003583">
    <property type="entry name" value="Hlx-hairpin-Hlx_DNA-bd_motif"/>
</dbReference>
<sequence>MSIKKEIINLLEEMADLMEFDGQNRFKVNAFRNGSNVIRRLEGDIEEKINNKCIQEVKGIGKGLQQVIYEFYETGSAKEYEELIKKVPSGIHDILRIRGLGAKKVKTLYDELEIDTLEKLEQACSSGRIAELKGFGEKTSDKILDEIKRLKKSSGYMLLSRAIDRSIQIIEALSKLKSVQNVEVTGELRRIREIISQIELICCVGSEEKLIEDISKLFEYNKINTSSSSSIYQLKSDELGEFILHVTSEIYYDYTLLHTTGSLEFLQKIHDPDKIEGLTENEFFSSSKMNFIQPEMREINYFDLSETLREQTGLSLEHFNGFFHFHTTYSDGNNSLPEMIDEVARQGFKYAVVCDHSKSAFYASGLKEDRIIQQWKEIDEFNKTSKIKVYHGIESDILKEGSLDYPDEILSQFQFIVASIHSLFNMSEDEMTNRIIRAVENPYTDILAHPTGRLLLSREGYKVDIKKVIDACVANQVAIEINANPHRLDLDWRNLYYAREKGCLISINPDAHSTEGVCDIEYGIMIARKAGVQPKEVLNCFSEKDFIKFINRKVKRTT</sequence>